<evidence type="ECO:0000313" key="7">
    <source>
        <dbReference type="EMBL" id="SNV38520.1"/>
    </source>
</evidence>
<comment type="subcellular location">
    <subcellularLocation>
        <location evidence="1">Cell membrane</location>
        <topology evidence="1">Multi-pass membrane protein</topology>
    </subcellularLocation>
</comment>
<accession>A0A239WWK5</accession>
<dbReference type="GO" id="GO:0016787">
    <property type="term" value="F:hydrolase activity"/>
    <property type="evidence" value="ECO:0007669"/>
    <property type="project" value="UniProtKB-KW"/>
</dbReference>
<feature type="transmembrane region" description="Helical" evidence="6">
    <location>
        <begin position="75"/>
        <end position="106"/>
    </location>
</feature>
<keyword evidence="5 6" id="KW-0472">Membrane</keyword>
<dbReference type="PIRSF" id="PIRSF035875">
    <property type="entry name" value="RNase_BN"/>
    <property type="match status" value="1"/>
</dbReference>
<dbReference type="AlphaFoldDB" id="A0A239WWK5"/>
<keyword evidence="3 6" id="KW-0812">Transmembrane</keyword>
<protein>
    <submittedName>
        <fullName evidence="7">Ribonuclease BN</fullName>
        <ecNumber evidence="7">3.1.-.-</ecNumber>
    </submittedName>
</protein>
<dbReference type="EC" id="3.1.-.-" evidence="7"/>
<feature type="transmembrane region" description="Helical" evidence="6">
    <location>
        <begin position="33"/>
        <end position="55"/>
    </location>
</feature>
<feature type="transmembrane region" description="Helical" evidence="6">
    <location>
        <begin position="245"/>
        <end position="271"/>
    </location>
</feature>
<gene>
    <name evidence="7" type="ORF">SAMEA4504048_00814</name>
</gene>
<evidence type="ECO:0000313" key="8">
    <source>
        <dbReference type="Proteomes" id="UP000215144"/>
    </source>
</evidence>
<keyword evidence="4 6" id="KW-1133">Transmembrane helix</keyword>
<dbReference type="PANTHER" id="PTHR30213">
    <property type="entry name" value="INNER MEMBRANE PROTEIN YHJD"/>
    <property type="match status" value="1"/>
</dbReference>
<feature type="transmembrane region" description="Helical" evidence="6">
    <location>
        <begin position="211"/>
        <end position="233"/>
    </location>
</feature>
<dbReference type="GO" id="GO:0005886">
    <property type="term" value="C:plasma membrane"/>
    <property type="evidence" value="ECO:0007669"/>
    <property type="project" value="UniProtKB-SubCell"/>
</dbReference>
<feature type="transmembrane region" description="Helical" evidence="6">
    <location>
        <begin position="176"/>
        <end position="199"/>
    </location>
</feature>
<dbReference type="Pfam" id="PF03631">
    <property type="entry name" value="Virul_fac_BrkB"/>
    <property type="match status" value="1"/>
</dbReference>
<reference evidence="7 8" key="1">
    <citation type="submission" date="2017-06" db="EMBL/GenBank/DDBJ databases">
        <authorList>
            <consortium name="Pathogen Informatics"/>
        </authorList>
    </citation>
    <scope>NUCLEOTIDE SEQUENCE [LARGE SCALE GENOMIC DNA]</scope>
    <source>
        <strain evidence="7 8">NCTC11291</strain>
    </source>
</reference>
<dbReference type="KEGG" id="saco:SAME_00814"/>
<feature type="transmembrane region" description="Helical" evidence="6">
    <location>
        <begin position="127"/>
        <end position="156"/>
    </location>
</feature>
<evidence type="ECO:0000256" key="6">
    <source>
        <dbReference type="SAM" id="Phobius"/>
    </source>
</evidence>
<dbReference type="OrthoDB" id="9775903at2"/>
<organism evidence="7 8">
    <name type="scientific">Streptococcus acidominimus</name>
    <dbReference type="NCBI Taxonomy" id="1326"/>
    <lineage>
        <taxon>Bacteria</taxon>
        <taxon>Bacillati</taxon>
        <taxon>Bacillota</taxon>
        <taxon>Bacilli</taxon>
        <taxon>Lactobacillales</taxon>
        <taxon>Streptococcaceae</taxon>
        <taxon>Streptococcus</taxon>
    </lineage>
</organism>
<evidence type="ECO:0000256" key="3">
    <source>
        <dbReference type="ARBA" id="ARBA00022692"/>
    </source>
</evidence>
<dbReference type="PANTHER" id="PTHR30213:SF0">
    <property type="entry name" value="UPF0761 MEMBRANE PROTEIN YIHY"/>
    <property type="match status" value="1"/>
</dbReference>
<evidence type="ECO:0000256" key="5">
    <source>
        <dbReference type="ARBA" id="ARBA00023136"/>
    </source>
</evidence>
<evidence type="ECO:0000256" key="2">
    <source>
        <dbReference type="ARBA" id="ARBA00022475"/>
    </source>
</evidence>
<name>A0A239WWK5_STRAI</name>
<proteinExistence type="predicted"/>
<keyword evidence="7" id="KW-0378">Hydrolase</keyword>
<dbReference type="EMBL" id="LT906454">
    <property type="protein sequence ID" value="SNV38520.1"/>
    <property type="molecule type" value="Genomic_DNA"/>
</dbReference>
<evidence type="ECO:0000256" key="1">
    <source>
        <dbReference type="ARBA" id="ARBA00004651"/>
    </source>
</evidence>
<evidence type="ECO:0000256" key="4">
    <source>
        <dbReference type="ARBA" id="ARBA00022989"/>
    </source>
</evidence>
<keyword evidence="2" id="KW-1003">Cell membrane</keyword>
<sequence length="307" mass="34760">MKKLISKIQNSEFVTSFLGLFKSAEMDLSSIAVAYYLLITIFPFFVLIANLFPYININTNQILSFLQDNLPKELYSTTAGIVISIFNNPNTGLVWISVVTSLWTMSRSMTFLQKSINKAYGVQDHRGIVLGYLFGFLSSIVVVFFLAVAILLSTFGKAVLQLIYNNFPFDRQLYNLLLNLAQPVTALVFVVALGILYYILPNVHIRKIKYILPGTFFTAFVFMTMTSLFGRYVTGTMARLENLRIFGSLAILALMLWFTVFAKVIIFGAILNASYQKKYMDEFETRDGNVINLIKSSLTNEDKEKTS</sequence>
<dbReference type="InterPro" id="IPR017039">
    <property type="entry name" value="Virul_fac_BrkB"/>
</dbReference>
<dbReference type="RefSeq" id="WP_017768949.1">
    <property type="nucleotide sequence ID" value="NZ_LT906454.1"/>
</dbReference>
<dbReference type="Proteomes" id="UP000215144">
    <property type="component" value="Chromosome 1"/>
</dbReference>